<sequence length="190" mass="20757">MFEMRFHGRGGQGAVMASKILAKALVEEGHVAKAIPSFGFERRGAPVSAFLRFDDKEIRQVTNIYTPDCIVCIDPTLSKSVDIFEGINDNAVLVQATKKKISQLSFPDTISKVGVCDAFGLAMEIIGRPITNTIMLGVFAKTTGLVSIDSINKAMESVAFRDAALNKNIEAVRRGYENTSVLEIKRKEEA</sequence>
<proteinExistence type="predicted"/>
<dbReference type="Proteomes" id="UP000014216">
    <property type="component" value="Unassembled WGS sequence"/>
</dbReference>
<dbReference type="NCBIfam" id="TIGR02175">
    <property type="entry name" value="PorC_KorC"/>
    <property type="match status" value="1"/>
</dbReference>
<accession>S0G378</accession>
<dbReference type="AlphaFoldDB" id="S0G378"/>
<dbReference type="InterPro" id="IPR011894">
    <property type="entry name" value="PorC_KorC"/>
</dbReference>
<name>S0G378_9BACT</name>
<dbReference type="Pfam" id="PF01558">
    <property type="entry name" value="POR"/>
    <property type="match status" value="1"/>
</dbReference>
<dbReference type="InterPro" id="IPR002869">
    <property type="entry name" value="Pyrv_flavodox_OxRed_cen"/>
</dbReference>
<dbReference type="EC" id="1.2.-.-" evidence="3"/>
<dbReference type="OrthoDB" id="9794954at2"/>
<dbReference type="PATRIC" id="fig|1286635.3.peg.3680"/>
<keyword evidence="4" id="KW-1185">Reference proteome</keyword>
<gene>
    <name evidence="3" type="primary">padE</name>
    <name evidence="3" type="ORF">Dpo_9c00230</name>
</gene>
<protein>
    <submittedName>
        <fullName evidence="3">Phenylglyoxylate:acceptor oxidoreductase subunit E</fullName>
        <ecNumber evidence="3">1.2.-.-</ecNumber>
    </submittedName>
</protein>
<evidence type="ECO:0000313" key="3">
    <source>
        <dbReference type="EMBL" id="EMS78191.1"/>
    </source>
</evidence>
<dbReference type="GO" id="GO:0016625">
    <property type="term" value="F:oxidoreductase activity, acting on the aldehyde or oxo group of donors, iron-sulfur protein as acceptor"/>
    <property type="evidence" value="ECO:0007669"/>
    <property type="project" value="InterPro"/>
</dbReference>
<dbReference type="RefSeq" id="WP_006967606.1">
    <property type="nucleotide sequence ID" value="NZ_APJX01000009.1"/>
</dbReference>
<dbReference type="EMBL" id="APJX01000009">
    <property type="protein sequence ID" value="EMS78191.1"/>
    <property type="molecule type" value="Genomic_DNA"/>
</dbReference>
<dbReference type="Gene3D" id="3.40.920.10">
    <property type="entry name" value="Pyruvate-ferredoxin oxidoreductase, PFOR, domain III"/>
    <property type="match status" value="1"/>
</dbReference>
<keyword evidence="1 3" id="KW-0560">Oxidoreductase</keyword>
<dbReference type="PANTHER" id="PTHR43366:SF1">
    <property type="entry name" value="PYRUVATE SYNTHASE SUBUNIT PORC"/>
    <property type="match status" value="1"/>
</dbReference>
<dbReference type="InterPro" id="IPR054811">
    <property type="entry name" value="PadE"/>
</dbReference>
<dbReference type="InterPro" id="IPR051626">
    <property type="entry name" value="Oxidoreductase_gamma_subunit"/>
</dbReference>
<reference evidence="3 4" key="1">
    <citation type="journal article" date="2013" name="Genome Announc.">
        <title>Draft Genome Sequence of Desulfotignum phosphitoxidans DSM 13687 Strain FiPS-3.</title>
        <authorList>
            <person name="Poehlein A."/>
            <person name="Daniel R."/>
            <person name="Simeonova D.D."/>
        </authorList>
    </citation>
    <scope>NUCLEOTIDE SEQUENCE [LARGE SCALE GENOMIC DNA]</scope>
    <source>
        <strain evidence="3 4">DSM 13687</strain>
    </source>
</reference>
<organism evidence="3 4">
    <name type="scientific">Desulfotignum phosphitoxidans DSM 13687</name>
    <dbReference type="NCBI Taxonomy" id="1286635"/>
    <lineage>
        <taxon>Bacteria</taxon>
        <taxon>Pseudomonadati</taxon>
        <taxon>Thermodesulfobacteriota</taxon>
        <taxon>Desulfobacteria</taxon>
        <taxon>Desulfobacterales</taxon>
        <taxon>Desulfobacteraceae</taxon>
        <taxon>Desulfotignum</taxon>
    </lineage>
</organism>
<evidence type="ECO:0000256" key="1">
    <source>
        <dbReference type="ARBA" id="ARBA00023002"/>
    </source>
</evidence>
<dbReference type="SUPFAM" id="SSF53323">
    <property type="entry name" value="Pyruvate-ferredoxin oxidoreductase, PFOR, domain III"/>
    <property type="match status" value="1"/>
</dbReference>
<evidence type="ECO:0000259" key="2">
    <source>
        <dbReference type="Pfam" id="PF01558"/>
    </source>
</evidence>
<comment type="caution">
    <text evidence="3">The sequence shown here is derived from an EMBL/GenBank/DDBJ whole genome shotgun (WGS) entry which is preliminary data.</text>
</comment>
<dbReference type="InterPro" id="IPR019752">
    <property type="entry name" value="Pyrv/ketoisovalerate_OxRed_cat"/>
</dbReference>
<dbReference type="PANTHER" id="PTHR43366">
    <property type="entry name" value="PYRUVATE SYNTHASE SUBUNIT PORC"/>
    <property type="match status" value="1"/>
</dbReference>
<feature type="domain" description="Pyruvate/ketoisovalerate oxidoreductase catalytic" evidence="2">
    <location>
        <begin position="10"/>
        <end position="177"/>
    </location>
</feature>
<dbReference type="NCBIfam" id="NF045762">
    <property type="entry name" value="PhenlGlyoxDHPadE"/>
    <property type="match status" value="1"/>
</dbReference>
<evidence type="ECO:0000313" key="4">
    <source>
        <dbReference type="Proteomes" id="UP000014216"/>
    </source>
</evidence>